<accession>A0A0F3IE37</accession>
<name>A0A0F3IE37_9GAMM</name>
<protein>
    <submittedName>
        <fullName evidence="1">Uncharacterized protein</fullName>
    </submittedName>
</protein>
<reference evidence="1 2" key="2">
    <citation type="journal article" date="2016" name="Microb. Ecol.">
        <title>Genome Characteristics of a Novel Type I Methanotroph (Sn10-6) Isolated from a Flooded Indian Rice Field.</title>
        <authorList>
            <person name="Rahalkar M.C."/>
            <person name="Pandit P.S."/>
            <person name="Dhakephalkar P.K."/>
            <person name="Pore S."/>
            <person name="Arora P."/>
            <person name="Kapse N."/>
        </authorList>
    </citation>
    <scope>NUCLEOTIDE SEQUENCE [LARGE SCALE GENOMIC DNA]</scope>
    <source>
        <strain evidence="1 2">Sn10-6</strain>
    </source>
</reference>
<comment type="caution">
    <text evidence="1">The sequence shown here is derived from an EMBL/GenBank/DDBJ whole genome shotgun (WGS) entry which is preliminary data.</text>
</comment>
<sequence>MLDLFAERITSDELNRFFELSLPILATPAPELELPNEQRYAAQIYNKVRPHSGLLLESLCDSLIKLAVAGPQLTKLRDAHIESRINKLVRELLYKADGVRWLSLSSWLPSLAEAAPTCFLEAIEWSLQQPDIPVSRLITESGGSSFTGCCWHAGLLWALETLAWSPKQFPRVALILAKLAHVPIPGNWGNSPKKSLLGLFRSWLPQTAASIEQRIATLDMLINKEPEIAFNLLDSLVNTYPDTATPASRPKWRNDDAGFGRGVTHEDYQKMQVAAADRLLTLAAMQPLRIVCLLEKISIFDEEYTEKTLDLLKPYANQDAPDEDKELIRNALRCSIHRDRNYSDKDEETLDKELNVIEQLYQCLEPRDLLIRHRWLFAHAWPHIHQRVKGLNLDKQTEIVTQLRFDAIKEIHFALGLDGIEKFTALCGDSYWVGVTVAGLDIAEDKLVKWIFDKSGDFAAENPFTRAVNGLLNRFDCSKALTITASVIDLGKISGWDANTIAQFLLLAPLCIEAWKTVENYGHEVINAYWSAFPSTYWGRDENTLDFVLQHLLAVNRPRSALQICQFDFHKSDAALIAEMLERFLHGEESDGPLLDSYRIGEALEYLQTSPIINKAQLLRLEFAFFPALGYGHEQQAKTLYEGIMSDPALFTQLLCILYKPLSDEHKHALTEVEKATAETAWQVLRACKRLPGLLTDGSIDPQIFTEFIDRTRELCRAEDRLEVCDSTLGEILAYAPQGQDNIWPCQPVRDYLDRNELVGMRYGFLIGLRNKRGVTMRLPDEGGGQERSLADYYRQQAQALSYTHINLAATLENLASDYEWDGQREDVDASLQKERF</sequence>
<dbReference type="Proteomes" id="UP000033684">
    <property type="component" value="Unassembled WGS sequence"/>
</dbReference>
<reference evidence="2" key="1">
    <citation type="submission" date="2015-03" db="EMBL/GenBank/DDBJ databases">
        <title>Draft genome sequence of a novel methanotroph (Sn10-6) isolated from flooded ricefield rhizosphere in India.</title>
        <authorList>
            <person name="Pandit P.S."/>
            <person name="Pore S.D."/>
            <person name="Arora P."/>
            <person name="Kapse N.G."/>
            <person name="Dhakephalkar P.K."/>
            <person name="Rahalkar M.C."/>
        </authorList>
    </citation>
    <scope>NUCLEOTIDE SEQUENCE [LARGE SCALE GENOMIC DNA]</scope>
    <source>
        <strain evidence="2">Sn10-6</strain>
    </source>
</reference>
<dbReference type="AlphaFoldDB" id="A0A0F3IE37"/>
<evidence type="ECO:0000313" key="1">
    <source>
        <dbReference type="EMBL" id="KJV05050.1"/>
    </source>
</evidence>
<gene>
    <name evidence="1" type="ORF">VZ94_20985</name>
</gene>
<evidence type="ECO:0000313" key="2">
    <source>
        <dbReference type="Proteomes" id="UP000033684"/>
    </source>
</evidence>
<keyword evidence="2" id="KW-1185">Reference proteome</keyword>
<proteinExistence type="predicted"/>
<dbReference type="PATRIC" id="fig|1632867.3.peg.3846"/>
<dbReference type="EMBL" id="LAJX01000320">
    <property type="protein sequence ID" value="KJV05050.1"/>
    <property type="molecule type" value="Genomic_DNA"/>
</dbReference>
<organism evidence="1 2">
    <name type="scientific">Methylocucumis oryzae</name>
    <dbReference type="NCBI Taxonomy" id="1632867"/>
    <lineage>
        <taxon>Bacteria</taxon>
        <taxon>Pseudomonadati</taxon>
        <taxon>Pseudomonadota</taxon>
        <taxon>Gammaproteobacteria</taxon>
        <taxon>Methylococcales</taxon>
        <taxon>Methylococcaceae</taxon>
        <taxon>Methylocucumis</taxon>
    </lineage>
</organism>